<reference evidence="4" key="1">
    <citation type="journal article" date="2006" name="PLoS Biol.">
        <title>Macronuclear genome sequence of the ciliate Tetrahymena thermophila, a model eukaryote.</title>
        <authorList>
            <person name="Eisen J.A."/>
            <person name="Coyne R.S."/>
            <person name="Wu M."/>
            <person name="Wu D."/>
            <person name="Thiagarajan M."/>
            <person name="Wortman J.R."/>
            <person name="Badger J.H."/>
            <person name="Ren Q."/>
            <person name="Amedeo P."/>
            <person name="Jones K.M."/>
            <person name="Tallon L.J."/>
            <person name="Delcher A.L."/>
            <person name="Salzberg S.L."/>
            <person name="Silva J.C."/>
            <person name="Haas B.J."/>
            <person name="Majoros W.H."/>
            <person name="Farzad M."/>
            <person name="Carlton J.M."/>
            <person name="Smith R.K. Jr."/>
            <person name="Garg J."/>
            <person name="Pearlman R.E."/>
            <person name="Karrer K.M."/>
            <person name="Sun L."/>
            <person name="Manning G."/>
            <person name="Elde N.C."/>
            <person name="Turkewitz A.P."/>
            <person name="Asai D.J."/>
            <person name="Wilkes D.E."/>
            <person name="Wang Y."/>
            <person name="Cai H."/>
            <person name="Collins K."/>
            <person name="Stewart B.A."/>
            <person name="Lee S.R."/>
            <person name="Wilamowska K."/>
            <person name="Weinberg Z."/>
            <person name="Ruzzo W.L."/>
            <person name="Wloga D."/>
            <person name="Gaertig J."/>
            <person name="Frankel J."/>
            <person name="Tsao C.-C."/>
            <person name="Gorovsky M.A."/>
            <person name="Keeling P.J."/>
            <person name="Waller R.F."/>
            <person name="Patron N.J."/>
            <person name="Cherry J.M."/>
            <person name="Stover N.A."/>
            <person name="Krieger C.J."/>
            <person name="del Toro C."/>
            <person name="Ryder H.F."/>
            <person name="Williamson S.C."/>
            <person name="Barbeau R.A."/>
            <person name="Hamilton E.P."/>
            <person name="Orias E."/>
        </authorList>
    </citation>
    <scope>NUCLEOTIDE SEQUENCE [LARGE SCALE GENOMIC DNA]</scope>
    <source>
        <strain evidence="4">SB210</strain>
    </source>
</reference>
<dbReference type="InParanoid" id="I7MCM3"/>
<feature type="compositionally biased region" description="Polar residues" evidence="2">
    <location>
        <begin position="1"/>
        <end position="14"/>
    </location>
</feature>
<dbReference type="AlphaFoldDB" id="I7MCM3"/>
<dbReference type="HOGENOM" id="CLU_699242_0_0_1"/>
<dbReference type="Proteomes" id="UP000009168">
    <property type="component" value="Unassembled WGS sequence"/>
</dbReference>
<name>I7MCM3_TETTS</name>
<feature type="coiled-coil region" evidence="1">
    <location>
        <begin position="83"/>
        <end position="170"/>
    </location>
</feature>
<keyword evidence="1" id="KW-0175">Coiled coil</keyword>
<accession>I7MCM3</accession>
<dbReference type="KEGG" id="tet:TTHERM_00715970"/>
<sequence>MSYANHQQQLLTPNRNEENQFKKFSDNDLRENLLRQYQQQLGHIPNDISRPKSIENLKNQYKENDKARNYQMNQNEFQKNELLQKLVEDYRQLKDQSLTMQRDYDIKIKELVEKMQQQDLIIQKMSNENKTLHTYYQRAENLLSQQRDKIQELEEHLKQAQQASIKDKQQIQNLSLINSPNKLFQESETRNYVNSLSDDELIELIKLKRKMDFEKVLQQKEKADQQNQEVLPLINQSQSNPISVRQFVRHQRSSSTFKKGLDNYQDQLQQQQSVIVNQQKVIDKLLNHSHQNQQFLQKELQQSSQIQSTSKQPQIEFVKDFSTAKLNSSRLRNRSPIKSNREQHMEYLQKSIESKDKLLLDIHNSKIKKDKDEALIDFFNKQSSYLVDSVYDKKK</sequence>
<protein>
    <submittedName>
        <fullName evidence="3">Uncharacterized protein</fullName>
    </submittedName>
</protein>
<evidence type="ECO:0000313" key="4">
    <source>
        <dbReference type="Proteomes" id="UP000009168"/>
    </source>
</evidence>
<organism evidence="3 4">
    <name type="scientific">Tetrahymena thermophila (strain SB210)</name>
    <dbReference type="NCBI Taxonomy" id="312017"/>
    <lineage>
        <taxon>Eukaryota</taxon>
        <taxon>Sar</taxon>
        <taxon>Alveolata</taxon>
        <taxon>Ciliophora</taxon>
        <taxon>Intramacronucleata</taxon>
        <taxon>Oligohymenophorea</taxon>
        <taxon>Hymenostomatida</taxon>
        <taxon>Tetrahymenina</taxon>
        <taxon>Tetrahymenidae</taxon>
        <taxon>Tetrahymena</taxon>
    </lineage>
</organism>
<evidence type="ECO:0000256" key="1">
    <source>
        <dbReference type="SAM" id="Coils"/>
    </source>
</evidence>
<evidence type="ECO:0000256" key="2">
    <source>
        <dbReference type="SAM" id="MobiDB-lite"/>
    </source>
</evidence>
<keyword evidence="4" id="KW-1185">Reference proteome</keyword>
<gene>
    <name evidence="3" type="ORF">TTHERM_00715970</name>
</gene>
<evidence type="ECO:0000313" key="3">
    <source>
        <dbReference type="EMBL" id="EAR84291.1"/>
    </source>
</evidence>
<dbReference type="EMBL" id="GG662447">
    <property type="protein sequence ID" value="EAR84291.1"/>
    <property type="molecule type" value="Genomic_DNA"/>
</dbReference>
<dbReference type="GeneID" id="7831864"/>
<proteinExistence type="predicted"/>
<feature type="region of interest" description="Disordered" evidence="2">
    <location>
        <begin position="1"/>
        <end position="20"/>
    </location>
</feature>
<dbReference type="RefSeq" id="XP_001031954.1">
    <property type="nucleotide sequence ID" value="XM_001031954.1"/>
</dbReference>